<dbReference type="InterPro" id="IPR046348">
    <property type="entry name" value="SIS_dom_sf"/>
</dbReference>
<reference evidence="14" key="1">
    <citation type="journal article" date="2020" name="mSystems">
        <title>Genome- and Community-Level Interaction Insights into Carbon Utilization and Element Cycling Functions of Hydrothermarchaeota in Hydrothermal Sediment.</title>
        <authorList>
            <person name="Zhou Z."/>
            <person name="Liu Y."/>
            <person name="Xu W."/>
            <person name="Pan J."/>
            <person name="Luo Z.H."/>
            <person name="Li M."/>
        </authorList>
    </citation>
    <scope>NUCLEOTIDE SEQUENCE [LARGE SCALE GENOMIC DNA]</scope>
    <source>
        <strain evidence="14">SpSt-885</strain>
    </source>
</reference>
<dbReference type="InterPro" id="IPR029055">
    <property type="entry name" value="Ntn_hydrolases_N"/>
</dbReference>
<dbReference type="SUPFAM" id="SSF56235">
    <property type="entry name" value="N-terminal nucleophile aminohydrolases (Ntn hydrolases)"/>
    <property type="match status" value="1"/>
</dbReference>
<dbReference type="Pfam" id="PF13522">
    <property type="entry name" value="GATase_6"/>
    <property type="match status" value="1"/>
</dbReference>
<keyword evidence="5 11" id="KW-0963">Cytoplasm</keyword>
<proteinExistence type="inferred from homology"/>
<dbReference type="CDD" id="cd05008">
    <property type="entry name" value="SIS_GlmS_GlmD_1"/>
    <property type="match status" value="1"/>
</dbReference>
<keyword evidence="7 11" id="KW-0808">Transferase</keyword>
<evidence type="ECO:0000256" key="8">
    <source>
        <dbReference type="ARBA" id="ARBA00022737"/>
    </source>
</evidence>
<accession>A0A7J3SK51</accession>
<dbReference type="GO" id="GO:0006047">
    <property type="term" value="P:UDP-N-acetylglucosamine metabolic process"/>
    <property type="evidence" value="ECO:0007669"/>
    <property type="project" value="TreeGrafter"/>
</dbReference>
<dbReference type="CDD" id="cd05009">
    <property type="entry name" value="SIS_GlmS_GlmD_2"/>
    <property type="match status" value="1"/>
</dbReference>
<dbReference type="AlphaFoldDB" id="A0A7J3SK51"/>
<dbReference type="InterPro" id="IPR005855">
    <property type="entry name" value="GFAT"/>
</dbReference>
<feature type="active site" description="For Fru-6P isomerization activity" evidence="11">
    <location>
        <position position="608"/>
    </location>
</feature>
<comment type="subcellular location">
    <subcellularLocation>
        <location evidence="2 11">Cytoplasm</location>
    </subcellularLocation>
</comment>
<feature type="domain" description="Glutamine amidotransferase type-2" evidence="12">
    <location>
        <begin position="2"/>
        <end position="227"/>
    </location>
</feature>
<dbReference type="CDD" id="cd00714">
    <property type="entry name" value="GFAT"/>
    <property type="match status" value="1"/>
</dbReference>
<keyword evidence="8" id="KW-0677">Repeat</keyword>
<feature type="domain" description="SIS" evidence="13">
    <location>
        <begin position="291"/>
        <end position="430"/>
    </location>
</feature>
<gene>
    <name evidence="11 14" type="primary">glmS</name>
    <name evidence="14" type="ORF">ENW83_02000</name>
</gene>
<dbReference type="HAMAP" id="MF_00164">
    <property type="entry name" value="GlmS"/>
    <property type="match status" value="1"/>
</dbReference>
<dbReference type="InterPro" id="IPR017932">
    <property type="entry name" value="GATase_2_dom"/>
</dbReference>
<evidence type="ECO:0000313" key="14">
    <source>
        <dbReference type="EMBL" id="HGZ59966.1"/>
    </source>
</evidence>
<dbReference type="PANTHER" id="PTHR10937">
    <property type="entry name" value="GLUCOSAMINE--FRUCTOSE-6-PHOSPHATE AMINOTRANSFERASE, ISOMERIZING"/>
    <property type="match status" value="1"/>
</dbReference>
<dbReference type="PROSITE" id="PS51464">
    <property type="entry name" value="SIS"/>
    <property type="match status" value="2"/>
</dbReference>
<feature type="domain" description="SIS" evidence="13">
    <location>
        <begin position="464"/>
        <end position="603"/>
    </location>
</feature>
<dbReference type="FunFam" id="3.60.20.10:FF:000006">
    <property type="entry name" value="Glutamine--fructose-6-phosphate aminotransferase [isomerizing]"/>
    <property type="match status" value="1"/>
</dbReference>
<comment type="function">
    <text evidence="10 11">Catalyzes the first step in hexosamine metabolism, converting fructose-6P into glucosamine-6P using glutamine as a nitrogen source.</text>
</comment>
<evidence type="ECO:0000256" key="3">
    <source>
        <dbReference type="ARBA" id="ARBA00012916"/>
    </source>
</evidence>
<dbReference type="InterPro" id="IPR047084">
    <property type="entry name" value="GFAT_N"/>
</dbReference>
<dbReference type="InterPro" id="IPR035490">
    <property type="entry name" value="GlmS/FrlB_SIS"/>
</dbReference>
<dbReference type="InterPro" id="IPR035466">
    <property type="entry name" value="GlmS/AgaS_SIS"/>
</dbReference>
<dbReference type="GO" id="GO:0005737">
    <property type="term" value="C:cytoplasm"/>
    <property type="evidence" value="ECO:0007669"/>
    <property type="project" value="UniProtKB-SubCell"/>
</dbReference>
<organism evidence="14">
    <name type="scientific">Fervidicoccus fontis</name>
    <dbReference type="NCBI Taxonomy" id="683846"/>
    <lineage>
        <taxon>Archaea</taxon>
        <taxon>Thermoproteota</taxon>
        <taxon>Thermoprotei</taxon>
        <taxon>Fervidicoccales</taxon>
        <taxon>Fervidicoccaceae</taxon>
        <taxon>Fervidicoccus</taxon>
    </lineage>
</organism>
<evidence type="ECO:0000256" key="1">
    <source>
        <dbReference type="ARBA" id="ARBA00001031"/>
    </source>
</evidence>
<name>A0A7J3SK51_9CREN</name>
<dbReference type="NCBIfam" id="TIGR01135">
    <property type="entry name" value="glmS"/>
    <property type="match status" value="1"/>
</dbReference>
<evidence type="ECO:0000256" key="7">
    <source>
        <dbReference type="ARBA" id="ARBA00022679"/>
    </source>
</evidence>
<dbReference type="GO" id="GO:0006487">
    <property type="term" value="P:protein N-linked glycosylation"/>
    <property type="evidence" value="ECO:0007669"/>
    <property type="project" value="TreeGrafter"/>
</dbReference>
<evidence type="ECO:0000256" key="4">
    <source>
        <dbReference type="ARBA" id="ARBA00016090"/>
    </source>
</evidence>
<dbReference type="GO" id="GO:0006002">
    <property type="term" value="P:fructose 6-phosphate metabolic process"/>
    <property type="evidence" value="ECO:0007669"/>
    <property type="project" value="TreeGrafter"/>
</dbReference>
<dbReference type="PANTHER" id="PTHR10937:SF0">
    <property type="entry name" value="GLUTAMINE--FRUCTOSE-6-PHOSPHATE TRANSAMINASE (ISOMERIZING)"/>
    <property type="match status" value="1"/>
</dbReference>
<evidence type="ECO:0000256" key="9">
    <source>
        <dbReference type="ARBA" id="ARBA00022962"/>
    </source>
</evidence>
<dbReference type="Pfam" id="PF01380">
    <property type="entry name" value="SIS"/>
    <property type="match status" value="2"/>
</dbReference>
<dbReference type="Gene3D" id="3.40.50.10490">
    <property type="entry name" value="Glucose-6-phosphate isomerase like protein, domain 1"/>
    <property type="match status" value="2"/>
</dbReference>
<dbReference type="GO" id="GO:0005975">
    <property type="term" value="P:carbohydrate metabolic process"/>
    <property type="evidence" value="ECO:0007669"/>
    <property type="project" value="UniProtKB-UniRule"/>
</dbReference>
<dbReference type="PROSITE" id="PS51278">
    <property type="entry name" value="GATASE_TYPE_2"/>
    <property type="match status" value="1"/>
</dbReference>
<dbReference type="NCBIfam" id="NF001484">
    <property type="entry name" value="PRK00331.1"/>
    <property type="match status" value="1"/>
</dbReference>
<protein>
    <recommendedName>
        <fullName evidence="4 11">Glutamine--fructose-6-phosphate aminotransferase [isomerizing]</fullName>
        <ecNumber evidence="3 11">2.6.1.16</ecNumber>
    </recommendedName>
    <alternativeName>
        <fullName evidence="11">D-fructose-6-phosphate amidotransferase</fullName>
    </alternativeName>
    <alternativeName>
        <fullName evidence="11">GFAT</fullName>
    </alternativeName>
    <alternativeName>
        <fullName evidence="11">Glucosamine-6-phosphate synthase</fullName>
    </alternativeName>
    <alternativeName>
        <fullName evidence="11">Hexosephosphate aminotransferase</fullName>
    </alternativeName>
    <alternativeName>
        <fullName evidence="11">L-glutamine--D-fructose-6-phosphate amidotransferase</fullName>
    </alternativeName>
</protein>
<evidence type="ECO:0000256" key="5">
    <source>
        <dbReference type="ARBA" id="ARBA00022490"/>
    </source>
</evidence>
<dbReference type="SUPFAM" id="SSF53697">
    <property type="entry name" value="SIS domain"/>
    <property type="match status" value="1"/>
</dbReference>
<dbReference type="Gene3D" id="3.60.20.10">
    <property type="entry name" value="Glutamine Phosphoribosylpyrophosphate, subunit 1, domain 1"/>
    <property type="match status" value="1"/>
</dbReference>
<dbReference type="GO" id="GO:0097367">
    <property type="term" value="F:carbohydrate derivative binding"/>
    <property type="evidence" value="ECO:0007669"/>
    <property type="project" value="InterPro"/>
</dbReference>
<dbReference type="FunFam" id="3.40.50.10490:FF:000001">
    <property type="entry name" value="Glutamine--fructose-6-phosphate aminotransferase [isomerizing]"/>
    <property type="match status" value="1"/>
</dbReference>
<feature type="initiator methionine" description="Removed" evidence="11">
    <location>
        <position position="1"/>
    </location>
</feature>
<comment type="subunit">
    <text evidence="11">Homodimer.</text>
</comment>
<comment type="catalytic activity">
    <reaction evidence="1 11">
        <text>D-fructose 6-phosphate + L-glutamine = D-glucosamine 6-phosphate + L-glutamate</text>
        <dbReference type="Rhea" id="RHEA:13237"/>
        <dbReference type="ChEBI" id="CHEBI:29985"/>
        <dbReference type="ChEBI" id="CHEBI:58359"/>
        <dbReference type="ChEBI" id="CHEBI:58725"/>
        <dbReference type="ChEBI" id="CHEBI:61527"/>
        <dbReference type="EC" id="2.6.1.16"/>
    </reaction>
</comment>
<evidence type="ECO:0000256" key="2">
    <source>
        <dbReference type="ARBA" id="ARBA00004496"/>
    </source>
</evidence>
<dbReference type="EC" id="2.6.1.16" evidence="3 11"/>
<feature type="active site" description="Nucleophile; for GATase activity" evidence="11">
    <location>
        <position position="2"/>
    </location>
</feature>
<evidence type="ECO:0000256" key="10">
    <source>
        <dbReference type="ARBA" id="ARBA00055466"/>
    </source>
</evidence>
<sequence>MCGIIGVTCNPSANAPTRASIIITKALKSLEYRGYDSVGIALIDPSSRKLIVKKSDGMLDKVSKEYGFEGTPGFVGIGHTRWATHGPPTQINAHPHTDCKEEIAIVHNGIVKNFLELKKDLASKGHSFKSETDTEIVAHLLEELSNRNNDFFNAFKIAISMIEGSYAIAVITKKEPDKIFFARKESPLIVGLSKNLNLLASDIPAMLDYTSSFIPLSDGEVGWISPSDVHIENINGEIIDTKKRIVTVDWKSDMVRKSGYPHFMIKEIHEQPQVLKNTYDGLMSDDILDRAADVLASGERIFVTAAGTSYHASLILKLFIERLTGRIVYPFIASEYRVVENLAHKGDVIIAVSQSGETIDTMKGLRAFKARGAIAMSITNVMGSTIGRESDFTIPMRAGPEIGVAATKTFLTQTLVASLLSIKLASKLGKIGMDEEKTMLSKLADAGRVAGEAISMTEGVVKSMAERIYAVQNMYFLGRGLGVPLSYEAALKLKEISYIHAEAYPAGESKHGPIALVEQGFPVFFIVTSEMVSELEGNIAEMNARGAMTVAIAPFKLKERLGTKAIIAVPDAGNMLEPYSLTPPFQLLAYYTAVRRGHDPDRPRNLAKTVTVE</sequence>
<evidence type="ECO:0000259" key="13">
    <source>
        <dbReference type="PROSITE" id="PS51464"/>
    </source>
</evidence>
<keyword evidence="6 11" id="KW-0032">Aminotransferase</keyword>
<evidence type="ECO:0000256" key="6">
    <source>
        <dbReference type="ARBA" id="ARBA00022576"/>
    </source>
</evidence>
<comment type="caution">
    <text evidence="14">The sequence shown here is derived from an EMBL/GenBank/DDBJ whole genome shotgun (WGS) entry which is preliminary data.</text>
</comment>
<dbReference type="InterPro" id="IPR001347">
    <property type="entry name" value="SIS_dom"/>
</dbReference>
<evidence type="ECO:0000259" key="12">
    <source>
        <dbReference type="PROSITE" id="PS51278"/>
    </source>
</evidence>
<dbReference type="EMBL" id="DTLS01000053">
    <property type="protein sequence ID" value="HGZ59966.1"/>
    <property type="molecule type" value="Genomic_DNA"/>
</dbReference>
<dbReference type="GO" id="GO:0004360">
    <property type="term" value="F:glutamine-fructose-6-phosphate transaminase (isomerizing) activity"/>
    <property type="evidence" value="ECO:0007669"/>
    <property type="project" value="UniProtKB-UniRule"/>
</dbReference>
<evidence type="ECO:0000256" key="11">
    <source>
        <dbReference type="HAMAP-Rule" id="MF_00164"/>
    </source>
</evidence>
<keyword evidence="9" id="KW-0315">Glutamine amidotransferase</keyword>